<dbReference type="InterPro" id="IPR021381">
    <property type="entry name" value="DUF3011"/>
</dbReference>
<comment type="caution">
    <text evidence="3">The sequence shown here is derived from an EMBL/GenBank/DDBJ whole genome shotgun (WGS) entry which is preliminary data.</text>
</comment>
<feature type="compositionally biased region" description="Pro residues" evidence="1">
    <location>
        <begin position="35"/>
        <end position="79"/>
    </location>
</feature>
<dbReference type="EMBL" id="JANRMI010000005">
    <property type="protein sequence ID" value="MDG0817975.1"/>
    <property type="molecule type" value="Genomic_DNA"/>
</dbReference>
<evidence type="ECO:0000313" key="3">
    <source>
        <dbReference type="EMBL" id="MDG0817975.1"/>
    </source>
</evidence>
<reference evidence="3" key="1">
    <citation type="submission" date="2022-08" db="EMBL/GenBank/DDBJ databases">
        <title>Novel Bdellovibrio Species Isolated from Svalbard: Designation Bdellovibrio svalbardensis.</title>
        <authorList>
            <person name="Mitchell R.J."/>
            <person name="Choi S.Y."/>
        </authorList>
    </citation>
    <scope>NUCLEOTIDE SEQUENCE</scope>
    <source>
        <strain evidence="3">PAP01</strain>
    </source>
</reference>
<keyword evidence="2" id="KW-0732">Signal</keyword>
<dbReference type="RefSeq" id="WP_277579451.1">
    <property type="nucleotide sequence ID" value="NZ_JANRMI010000005.1"/>
</dbReference>
<dbReference type="Pfam" id="PF11218">
    <property type="entry name" value="DUF3011"/>
    <property type="match status" value="1"/>
</dbReference>
<feature type="signal peptide" evidence="2">
    <location>
        <begin position="1"/>
        <end position="20"/>
    </location>
</feature>
<protein>
    <submittedName>
        <fullName evidence="3">DUF3011 domain-containing protein</fullName>
    </submittedName>
</protein>
<evidence type="ECO:0000313" key="4">
    <source>
        <dbReference type="Proteomes" id="UP001152321"/>
    </source>
</evidence>
<feature type="chain" id="PRO_5045368904" evidence="2">
    <location>
        <begin position="21"/>
        <end position="148"/>
    </location>
</feature>
<evidence type="ECO:0000256" key="1">
    <source>
        <dbReference type="SAM" id="MobiDB-lite"/>
    </source>
</evidence>
<evidence type="ECO:0000256" key="2">
    <source>
        <dbReference type="SAM" id="SignalP"/>
    </source>
</evidence>
<organism evidence="3 4">
    <name type="scientific">Bdellovibrio svalbardensis</name>
    <dbReference type="NCBI Taxonomy" id="2972972"/>
    <lineage>
        <taxon>Bacteria</taxon>
        <taxon>Pseudomonadati</taxon>
        <taxon>Bdellovibrionota</taxon>
        <taxon>Bdellovibrionia</taxon>
        <taxon>Bdellovibrionales</taxon>
        <taxon>Pseudobdellovibrionaceae</taxon>
        <taxon>Bdellovibrio</taxon>
    </lineage>
</organism>
<feature type="region of interest" description="Disordered" evidence="1">
    <location>
        <begin position="31"/>
        <end position="82"/>
    </location>
</feature>
<accession>A0ABT6DM73</accession>
<proteinExistence type="predicted"/>
<keyword evidence="4" id="KW-1185">Reference proteome</keyword>
<dbReference type="Proteomes" id="UP001152321">
    <property type="component" value="Unassembled WGS sequence"/>
</dbReference>
<name>A0ABT6DM73_9BACT</name>
<sequence>MKKIFVMLMAMFALTQVAHATVVDIEDNGYIVPGGPRPYPEPRPNPRPDPYPGPGYPHPRPEPRPPQPYPGPGYPPQPPYGDSVDYLRCDSYNWNYQECYFSPYRVSRVTLIEQNSYDSCIYNQTYGVYQDRIWVTRGCSGTFAIYRY</sequence>
<gene>
    <name evidence="3" type="ORF">NWE73_16450</name>
</gene>